<dbReference type="RefSeq" id="WP_027445628.1">
    <property type="nucleotide sequence ID" value="NZ_AULJ01000012.1"/>
</dbReference>
<accession>A0A0A5G1E1</accession>
<dbReference type="STRING" id="1385511.GCA_000425225_01278"/>
<protein>
    <submittedName>
        <fullName evidence="2">Alkaline ceramidase</fullName>
    </submittedName>
</protein>
<organism evidence="2 3">
    <name type="scientific">Pontibacillus marinus BH030004 = DSM 16465</name>
    <dbReference type="NCBI Taxonomy" id="1385511"/>
    <lineage>
        <taxon>Bacteria</taxon>
        <taxon>Bacillati</taxon>
        <taxon>Bacillota</taxon>
        <taxon>Bacilli</taxon>
        <taxon>Bacillales</taxon>
        <taxon>Bacillaceae</taxon>
        <taxon>Pontibacillus</taxon>
    </lineage>
</organism>
<evidence type="ECO:0000259" key="1">
    <source>
        <dbReference type="Pfam" id="PF04734"/>
    </source>
</evidence>
<reference evidence="2 3" key="1">
    <citation type="submission" date="2013-08" db="EMBL/GenBank/DDBJ databases">
        <authorList>
            <person name="Huang J."/>
            <person name="Wang G."/>
        </authorList>
    </citation>
    <scope>NUCLEOTIDE SEQUENCE [LARGE SCALE GENOMIC DNA]</scope>
    <source>
        <strain evidence="2 3">BH030004</strain>
    </source>
</reference>
<feature type="domain" description="Neutral/alkaline non-lysosomal ceramidase N-terminal" evidence="1">
    <location>
        <begin position="4"/>
        <end position="211"/>
    </location>
</feature>
<evidence type="ECO:0000313" key="2">
    <source>
        <dbReference type="EMBL" id="KGX84885.1"/>
    </source>
</evidence>
<name>A0A0A5G1E1_9BACI</name>
<dbReference type="Proteomes" id="UP000030403">
    <property type="component" value="Unassembled WGS sequence"/>
</dbReference>
<dbReference type="AlphaFoldDB" id="A0A0A5G1E1"/>
<sequence length="422" mass="46665">MSKVGVFTVDITPPLGIDFIGYHRPEGVTSIDEHLYATAFVFEHEEEKSVFISVDNAGMLIEDTNEIRNKIAQALYLNKEQITICYTHTHSGPATASDQSLVKAYKTTLLSNTLHAAKKANERLKDATVGWEVTHVDIGDNRREMGSDGKVKMGTNLDGIVDRRLGVLAIRDESTSEMKGVMVFCTAHPNVLKKDSNRLSADYPGLAREILSQALGCPVIIIQGAAGNVNAKYRGSMEALKHMAYKVSGHVLTMISSFQFSPISKLQTRSTTMSMNLKEIPDPEGIREMAELAQEQWGVNTAKWQETILKKQSQGMTKLSMDLEVQIIQINEGSFAGIPMEPFSEVAIELQEQLDDELMFFGGYTNGYLGYLPTKEAYPYGGYEVELNPVVYGPMTGLWMPPVESTAENVVMEVKKLYGKGS</sequence>
<proteinExistence type="predicted"/>
<gene>
    <name evidence="2" type="ORF">N783_15860</name>
</gene>
<dbReference type="eggNOG" id="COG3356">
    <property type="taxonomic scope" value="Bacteria"/>
</dbReference>
<dbReference type="InterPro" id="IPR031329">
    <property type="entry name" value="NEUT/ALK_ceramidase_N"/>
</dbReference>
<dbReference type="OrthoDB" id="337762at2"/>
<evidence type="ECO:0000313" key="3">
    <source>
        <dbReference type="Proteomes" id="UP000030403"/>
    </source>
</evidence>
<dbReference type="EMBL" id="AVPF01000047">
    <property type="protein sequence ID" value="KGX84885.1"/>
    <property type="molecule type" value="Genomic_DNA"/>
</dbReference>
<dbReference type="Pfam" id="PF04734">
    <property type="entry name" value="Ceramidase_alk"/>
    <property type="match status" value="1"/>
</dbReference>
<comment type="caution">
    <text evidence="2">The sequence shown here is derived from an EMBL/GenBank/DDBJ whole genome shotgun (WGS) entry which is preliminary data.</text>
</comment>
<keyword evidence="3" id="KW-1185">Reference proteome</keyword>